<organism evidence="3 4">
    <name type="scientific">Sphingobium agri</name>
    <dbReference type="NCBI Taxonomy" id="2933566"/>
    <lineage>
        <taxon>Bacteria</taxon>
        <taxon>Pseudomonadati</taxon>
        <taxon>Pseudomonadota</taxon>
        <taxon>Alphaproteobacteria</taxon>
        <taxon>Sphingomonadales</taxon>
        <taxon>Sphingomonadaceae</taxon>
        <taxon>Sphingobium</taxon>
    </lineage>
</organism>
<evidence type="ECO:0000313" key="4">
    <source>
        <dbReference type="Proteomes" id="UP001203512"/>
    </source>
</evidence>
<proteinExistence type="predicted"/>
<dbReference type="RefSeq" id="WP_247232485.1">
    <property type="nucleotide sequence ID" value="NZ_JALKHS010000008.1"/>
</dbReference>
<reference evidence="3 4" key="1">
    <citation type="submission" date="2022-04" db="EMBL/GenBank/DDBJ databases">
        <authorList>
            <person name="Huq M.A."/>
        </authorList>
    </citation>
    <scope>NUCLEOTIDE SEQUENCE [LARGE SCALE GENOMIC DNA]</scope>
    <source>
        <strain evidence="3 4">MAH-33</strain>
    </source>
</reference>
<feature type="signal peptide" evidence="2">
    <location>
        <begin position="1"/>
        <end position="24"/>
    </location>
</feature>
<feature type="chain" id="PRO_5045488166" evidence="2">
    <location>
        <begin position="25"/>
        <end position="159"/>
    </location>
</feature>
<protein>
    <submittedName>
        <fullName evidence="3">Uncharacterized protein</fullName>
    </submittedName>
</protein>
<evidence type="ECO:0000256" key="2">
    <source>
        <dbReference type="SAM" id="SignalP"/>
    </source>
</evidence>
<evidence type="ECO:0000256" key="1">
    <source>
        <dbReference type="SAM" id="MobiDB-lite"/>
    </source>
</evidence>
<gene>
    <name evidence="3" type="ORF">MU848_12235</name>
</gene>
<name>A0ABT0DZB4_9SPHN</name>
<feature type="region of interest" description="Disordered" evidence="1">
    <location>
        <begin position="126"/>
        <end position="159"/>
    </location>
</feature>
<comment type="caution">
    <text evidence="3">The sequence shown here is derived from an EMBL/GenBank/DDBJ whole genome shotgun (WGS) entry which is preliminary data.</text>
</comment>
<dbReference type="EMBL" id="JALKHS010000008">
    <property type="protein sequence ID" value="MCK0532349.1"/>
    <property type="molecule type" value="Genomic_DNA"/>
</dbReference>
<accession>A0ABT0DZB4</accession>
<sequence>MSARFWLFSLASAGAALTSGLALGLYATTPPRVAFTDIESSYSASPDPVIATDGGDLAGPEEIDCKGCGPTLAQRQMTAMMGSWSGYDDPAVQRYEAQDVQTDTDWQPLADAPPSPVHRLPANIERFANGDDAPPHPAQLAQGSQPAFDRTPAATVTSY</sequence>
<keyword evidence="4" id="KW-1185">Reference proteome</keyword>
<dbReference type="Proteomes" id="UP001203512">
    <property type="component" value="Unassembled WGS sequence"/>
</dbReference>
<keyword evidence="2" id="KW-0732">Signal</keyword>
<evidence type="ECO:0000313" key="3">
    <source>
        <dbReference type="EMBL" id="MCK0532349.1"/>
    </source>
</evidence>